<dbReference type="InterPro" id="IPR000073">
    <property type="entry name" value="AB_hydrolase_1"/>
</dbReference>
<accession>A0A8H8BSN9</accession>
<evidence type="ECO:0000259" key="2">
    <source>
        <dbReference type="Pfam" id="PF12697"/>
    </source>
</evidence>
<name>A0A8H8BSN9_9HELO</name>
<dbReference type="PANTHER" id="PTHR42886">
    <property type="entry name" value="RE40534P-RELATED"/>
    <property type="match status" value="1"/>
</dbReference>
<keyword evidence="1" id="KW-0732">Signal</keyword>
<feature type="signal peptide" evidence="1">
    <location>
        <begin position="1"/>
        <end position="20"/>
    </location>
</feature>
<evidence type="ECO:0000313" key="4">
    <source>
        <dbReference type="Proteomes" id="UP000664132"/>
    </source>
</evidence>
<feature type="chain" id="PRO_5034396400" description="AB hydrolase-1 domain-containing protein" evidence="1">
    <location>
        <begin position="21"/>
        <end position="377"/>
    </location>
</feature>
<protein>
    <recommendedName>
        <fullName evidence="2">AB hydrolase-1 domain-containing protein</fullName>
    </recommendedName>
</protein>
<dbReference type="AlphaFoldDB" id="A0A8H8BSN9"/>
<keyword evidence="4" id="KW-1185">Reference proteome</keyword>
<dbReference type="OrthoDB" id="190201at2759"/>
<dbReference type="SUPFAM" id="SSF53474">
    <property type="entry name" value="alpha/beta-Hydrolases"/>
    <property type="match status" value="1"/>
</dbReference>
<dbReference type="EMBL" id="JAFJYH010000048">
    <property type="protein sequence ID" value="KAG4422484.1"/>
    <property type="molecule type" value="Genomic_DNA"/>
</dbReference>
<organism evidence="3 4">
    <name type="scientific">Cadophora malorum</name>
    <dbReference type="NCBI Taxonomy" id="108018"/>
    <lineage>
        <taxon>Eukaryota</taxon>
        <taxon>Fungi</taxon>
        <taxon>Dikarya</taxon>
        <taxon>Ascomycota</taxon>
        <taxon>Pezizomycotina</taxon>
        <taxon>Leotiomycetes</taxon>
        <taxon>Helotiales</taxon>
        <taxon>Ploettnerulaceae</taxon>
        <taxon>Cadophora</taxon>
    </lineage>
</organism>
<dbReference type="PANTHER" id="PTHR42886:SF87">
    <property type="entry name" value="AB HYDROLASE-1 DOMAIN-CONTAINING PROTEIN"/>
    <property type="match status" value="1"/>
</dbReference>
<gene>
    <name evidence="3" type="ORF">IFR04_004385</name>
</gene>
<feature type="domain" description="AB hydrolase-1" evidence="2">
    <location>
        <begin position="104"/>
        <end position="357"/>
    </location>
</feature>
<evidence type="ECO:0000313" key="3">
    <source>
        <dbReference type="EMBL" id="KAG4422484.1"/>
    </source>
</evidence>
<dbReference type="Proteomes" id="UP000664132">
    <property type="component" value="Unassembled WGS sequence"/>
</dbReference>
<evidence type="ECO:0000256" key="1">
    <source>
        <dbReference type="SAM" id="SignalP"/>
    </source>
</evidence>
<comment type="caution">
    <text evidence="3">The sequence shown here is derived from an EMBL/GenBank/DDBJ whole genome shotgun (WGS) entry which is preliminary data.</text>
</comment>
<dbReference type="Gene3D" id="3.40.50.1820">
    <property type="entry name" value="alpha/beta hydrolase"/>
    <property type="match status" value="1"/>
</dbReference>
<dbReference type="Pfam" id="PF12697">
    <property type="entry name" value="Abhydrolase_6"/>
    <property type="match status" value="1"/>
</dbReference>
<reference evidence="3" key="1">
    <citation type="submission" date="2021-02" db="EMBL/GenBank/DDBJ databases">
        <title>Genome sequence Cadophora malorum strain M34.</title>
        <authorList>
            <person name="Stefanovic E."/>
            <person name="Vu D."/>
            <person name="Scully C."/>
            <person name="Dijksterhuis J."/>
            <person name="Roader J."/>
            <person name="Houbraken J."/>
        </authorList>
    </citation>
    <scope>NUCLEOTIDE SEQUENCE</scope>
    <source>
        <strain evidence="3">M34</strain>
    </source>
</reference>
<dbReference type="InterPro" id="IPR029058">
    <property type="entry name" value="AB_hydrolase_fold"/>
</dbReference>
<sequence length="377" mass="40555">MHPFSKILLCIALLAFNCSATSSHRKICTDYEIPVTPTSVNLVWGKKFDTNFDVVDFVSNINSRTAATSFNPYDLTTPPALTTASYTISATFCTPKKGTTGTILLLSHGLNFDRSYWDPEVSKEKYSFVDWAIARGYSVFYYDRLGVGKSTLISGYVNQASIQIAILEELATSIRAGQYTGAFGVPKSLVLVGHSFGSVLSAALVTAVPTIAEGLVLTGFSFNGTNGAGFLEAFQPRIASGESSKWKALDTGYLTPTDIYSNVNVFFKAPEYDIGIAKYAHRNRQPFGINEASSGGLVDLAPFNFTGPAMVIAGQFDLIFCTGQCDEVIEHPAKEIFGQAKAFKAVSYPGAGHGLNFALDATGAFELITNFLSTNGI</sequence>
<proteinExistence type="predicted"/>